<dbReference type="EMBL" id="LR812490">
    <property type="protein sequence ID" value="CAC5342832.1"/>
    <property type="molecule type" value="Genomic_DNA"/>
</dbReference>
<dbReference type="Gene3D" id="3.90.1570.10">
    <property type="entry name" value="tt1808, chain A"/>
    <property type="match status" value="1"/>
</dbReference>
<feature type="region of interest" description="Disordered" evidence="1">
    <location>
        <begin position="1"/>
        <end position="34"/>
    </location>
</feature>
<dbReference type="PANTHER" id="PTHR47152:SF4">
    <property type="entry name" value="SLR0445 PROTEIN"/>
    <property type="match status" value="1"/>
</dbReference>
<dbReference type="Proteomes" id="UP000196521">
    <property type="component" value="Chromosome"/>
</dbReference>
<evidence type="ECO:0000313" key="4">
    <source>
        <dbReference type="Proteomes" id="UP000196521"/>
    </source>
</evidence>
<dbReference type="Pfam" id="PF05685">
    <property type="entry name" value="Uma2"/>
    <property type="match status" value="1"/>
</dbReference>
<name>A0A6J7ZKF7_PLARU</name>
<dbReference type="SUPFAM" id="SSF52980">
    <property type="entry name" value="Restriction endonuclease-like"/>
    <property type="match status" value="1"/>
</dbReference>
<proteinExistence type="predicted"/>
<keyword evidence="4" id="KW-1185">Reference proteome</keyword>
<reference evidence="3" key="1">
    <citation type="submission" date="2020-05" db="EMBL/GenBank/DDBJ databases">
        <authorList>
            <consortium name="Genoscope - CEA"/>
            <person name="William W."/>
        </authorList>
    </citation>
    <scope>NUCLEOTIDE SEQUENCE [LARGE SCALE GENOMIC DNA]</scope>
    <source>
        <strain evidence="3">PCC 7821</strain>
    </source>
</reference>
<feature type="compositionally biased region" description="Polar residues" evidence="1">
    <location>
        <begin position="1"/>
        <end position="14"/>
    </location>
</feature>
<dbReference type="EMBL" id="CZCZ02000013">
    <property type="protein sequence ID" value="CAC5342832.1"/>
    <property type="molecule type" value="Genomic_DNA"/>
</dbReference>
<dbReference type="CDD" id="cd06260">
    <property type="entry name" value="DUF820-like"/>
    <property type="match status" value="1"/>
</dbReference>
<evidence type="ECO:0000313" key="3">
    <source>
        <dbReference type="EMBL" id="CAC5342832.1"/>
    </source>
</evidence>
<dbReference type="InterPro" id="IPR011335">
    <property type="entry name" value="Restrct_endonuc-II-like"/>
</dbReference>
<dbReference type="PANTHER" id="PTHR47152">
    <property type="entry name" value="SLR2084 PROTEIN-RELATED"/>
    <property type="match status" value="1"/>
</dbReference>
<protein>
    <recommendedName>
        <fullName evidence="2">Putative restriction endonuclease domain-containing protein</fullName>
    </recommendedName>
</protein>
<organism evidence="3 4">
    <name type="scientific">Planktothrix rubescens CCAP 1459/22</name>
    <dbReference type="NCBI Taxonomy" id="329571"/>
    <lineage>
        <taxon>Bacteria</taxon>
        <taxon>Bacillati</taxon>
        <taxon>Cyanobacteriota</taxon>
        <taxon>Cyanophyceae</taxon>
        <taxon>Oscillatoriophycideae</taxon>
        <taxon>Oscillatoriales</taxon>
        <taxon>Microcoleaceae</taxon>
        <taxon>Planktothrix</taxon>
    </lineage>
</organism>
<evidence type="ECO:0000259" key="2">
    <source>
        <dbReference type="Pfam" id="PF05685"/>
    </source>
</evidence>
<dbReference type="AlphaFoldDB" id="A0A6J7ZKF7"/>
<feature type="domain" description="Putative restriction endonuclease" evidence="2">
    <location>
        <begin position="70"/>
        <end position="221"/>
    </location>
</feature>
<comment type="caution">
    <text evidence="3">The sequence shown here is derived from an EMBL/GenBank/DDBJ whole genome shotgun (WGS) entry which is preliminary data.</text>
</comment>
<evidence type="ECO:0000256" key="1">
    <source>
        <dbReference type="SAM" id="MobiDB-lite"/>
    </source>
</evidence>
<dbReference type="InterPro" id="IPR008538">
    <property type="entry name" value="Uma2"/>
</dbReference>
<accession>A0A6J7ZKF7</accession>
<gene>
    <name evidence="3" type="ORF">PLAN_30107</name>
</gene>
<dbReference type="InterPro" id="IPR012296">
    <property type="entry name" value="Nuclease_put_TT1808"/>
</dbReference>
<sequence length="240" mass="27814">MLISIAGNTGTAPQTPRARGARGGGNTEQTGKVQEEQRMLTELIQELEQDHQDLHEQDIYLLINGVSWQYYETLIDKLGNQGSLRLTYWNGVLEIVSPSRRHEGIKKRIATLLEVYFEERNIEYFPLGSTTLRLQEQRGGSEPDESYCIITEKEIPDLVIEVILTSGGVNKLEIYQRLNVPEVWFWQNNQLSIYGLQNQHYQKIDQSLLLPELDLELLQQFILYPQQLAAIQTFRQQLRR</sequence>